<evidence type="ECO:0000313" key="1">
    <source>
        <dbReference type="EMBL" id="KAK8079174.1"/>
    </source>
</evidence>
<name>A0ABR1WAI1_9PEZI</name>
<protein>
    <submittedName>
        <fullName evidence="1">Uncharacterized protein</fullName>
    </submittedName>
</protein>
<dbReference type="EMBL" id="JAQQWL010000003">
    <property type="protein sequence ID" value="KAK8079174.1"/>
    <property type="molecule type" value="Genomic_DNA"/>
</dbReference>
<gene>
    <name evidence="1" type="ORF">PG994_002981</name>
</gene>
<reference evidence="1 2" key="1">
    <citation type="submission" date="2023-01" db="EMBL/GenBank/DDBJ databases">
        <title>Analysis of 21 Apiospora genomes using comparative genomics revels a genus with tremendous synthesis potential of carbohydrate active enzymes and secondary metabolites.</title>
        <authorList>
            <person name="Sorensen T."/>
        </authorList>
    </citation>
    <scope>NUCLEOTIDE SEQUENCE [LARGE SCALE GENOMIC DNA]</scope>
    <source>
        <strain evidence="1 2">CBS 135458</strain>
    </source>
</reference>
<comment type="caution">
    <text evidence="1">The sequence shown here is derived from an EMBL/GenBank/DDBJ whole genome shotgun (WGS) entry which is preliminary data.</text>
</comment>
<keyword evidence="2" id="KW-1185">Reference proteome</keyword>
<organism evidence="1 2">
    <name type="scientific">Apiospora phragmitis</name>
    <dbReference type="NCBI Taxonomy" id="2905665"/>
    <lineage>
        <taxon>Eukaryota</taxon>
        <taxon>Fungi</taxon>
        <taxon>Dikarya</taxon>
        <taxon>Ascomycota</taxon>
        <taxon>Pezizomycotina</taxon>
        <taxon>Sordariomycetes</taxon>
        <taxon>Xylariomycetidae</taxon>
        <taxon>Amphisphaeriales</taxon>
        <taxon>Apiosporaceae</taxon>
        <taxon>Apiospora</taxon>
    </lineage>
</organism>
<dbReference type="RefSeq" id="XP_066720245.1">
    <property type="nucleotide sequence ID" value="XM_066854390.1"/>
</dbReference>
<accession>A0ABR1WAI1</accession>
<dbReference type="GeneID" id="92087453"/>
<evidence type="ECO:0000313" key="2">
    <source>
        <dbReference type="Proteomes" id="UP001480595"/>
    </source>
</evidence>
<dbReference type="Proteomes" id="UP001480595">
    <property type="component" value="Unassembled WGS sequence"/>
</dbReference>
<sequence>MEPHRVLGSREIAEWNRDLFQGFDEHGTKDHLVSEPLQYRLIPPVAPPIRPGAPTIITTLTWEEDIVDDRSRSLEEYFPRFQKLADTGKMAIFYTNERLRARGSVWDVPNNQHQRANFANTQPQLFKQFQDQGPRPRYNVDRLSAAYNSKAYCIFDGVQRAPFGADGPFMFYDAGWILVNYGEMPGFDEISGAAFLDDAKVARSAAFAGDTGVVVGEYEIDQGSSKDPTGPPVDVDHRCFQDPECSWEALHFLGGSVVGSALGMLNYAARYMTDGRGHGRQRLLRRARGARHVVPGLPVSRHHLLGARRRGAGLPPALAHPRLPLGPVGARRPGELVDPVQTLFCRFYQPRRPNLPAVAGKRRLAAREQLLTPPETSN</sequence>
<proteinExistence type="predicted"/>